<dbReference type="InterPro" id="IPR002925">
    <property type="entry name" value="Dienelactn_hydro"/>
</dbReference>
<sequence>MKNNSREIREPEIFACAKALRQKSYKKVGAIGFCYGGWAVFRLGAKGHQPPLIDCISTGHPMLLTKKDIEEVAVPVQILAPEIDQLYTPEMKQFTCETVRKLGLPLDYQ</sequence>
<dbReference type="Proteomes" id="UP000002059">
    <property type="component" value="Partially assembled WGS sequence"/>
</dbReference>
<name>A0A0A2V6S6_PARBA</name>
<feature type="domain" description="Dienelactone hydrolase" evidence="1">
    <location>
        <begin position="16"/>
        <end position="101"/>
    </location>
</feature>
<reference evidence="2 3" key="1">
    <citation type="journal article" date="2011" name="PLoS Genet.">
        <title>Comparative genomic analysis of human fungal pathogens causing paracoccidioidomycosis.</title>
        <authorList>
            <person name="Desjardins C.A."/>
            <person name="Champion M.D."/>
            <person name="Holder J.W."/>
            <person name="Muszewska A."/>
            <person name="Goldberg J."/>
            <person name="Bailao A.M."/>
            <person name="Brigido M.M."/>
            <person name="Ferreira M.E."/>
            <person name="Garcia A.M."/>
            <person name="Grynberg M."/>
            <person name="Gujja S."/>
            <person name="Heiman D.I."/>
            <person name="Henn M.R."/>
            <person name="Kodira C.D."/>
            <person name="Leon-Narvaez H."/>
            <person name="Longo L.V."/>
            <person name="Ma L.J."/>
            <person name="Malavazi I."/>
            <person name="Matsuo A.L."/>
            <person name="Morais F.V."/>
            <person name="Pereira M."/>
            <person name="Rodriguez-Brito S."/>
            <person name="Sakthikumar S."/>
            <person name="Salem-Izacc S.M."/>
            <person name="Sykes S.M."/>
            <person name="Teixeira M.M."/>
            <person name="Vallejo M.C."/>
            <person name="Walter M.E."/>
            <person name="Yandava C."/>
            <person name="Young S."/>
            <person name="Zeng Q."/>
            <person name="Zucker J."/>
            <person name="Felipe M.S."/>
            <person name="Goldman G.H."/>
            <person name="Haas B.J."/>
            <person name="McEwen J.G."/>
            <person name="Nino-Vega G."/>
            <person name="Puccia R."/>
            <person name="San-Blas G."/>
            <person name="Soares C.M."/>
            <person name="Birren B.W."/>
            <person name="Cuomo C.A."/>
        </authorList>
    </citation>
    <scope>NUCLEOTIDE SEQUENCE [LARGE SCALE GENOMIC DNA]</scope>
    <source>
        <strain evidence="3">ATCC MYA-826 / Pb01</strain>
    </source>
</reference>
<dbReference type="VEuPathDB" id="FungiDB:PAAG_11225"/>
<dbReference type="HOGENOM" id="CLU_155629_0_0_1"/>
<dbReference type="SUPFAM" id="SSF53474">
    <property type="entry name" value="alpha/beta-Hydrolases"/>
    <property type="match status" value="1"/>
</dbReference>
<evidence type="ECO:0000313" key="2">
    <source>
        <dbReference type="EMBL" id="KGQ02047.1"/>
    </source>
</evidence>
<dbReference type="EMBL" id="KN293993">
    <property type="protein sequence ID" value="KGQ02047.1"/>
    <property type="molecule type" value="Genomic_DNA"/>
</dbReference>
<organism evidence="2 3">
    <name type="scientific">Paracoccidioides lutzii (strain ATCC MYA-826 / Pb01)</name>
    <name type="common">Paracoccidioides brasiliensis</name>
    <dbReference type="NCBI Taxonomy" id="502779"/>
    <lineage>
        <taxon>Eukaryota</taxon>
        <taxon>Fungi</taxon>
        <taxon>Dikarya</taxon>
        <taxon>Ascomycota</taxon>
        <taxon>Pezizomycotina</taxon>
        <taxon>Eurotiomycetes</taxon>
        <taxon>Eurotiomycetidae</taxon>
        <taxon>Onygenales</taxon>
        <taxon>Ajellomycetaceae</taxon>
        <taxon>Paracoccidioides</taxon>
    </lineage>
</organism>
<dbReference type="PANTHER" id="PTHR17630:SF55">
    <property type="entry name" value="DIENELACTONE HYDROLASE FAMILY PROTEIN (AFU_ORTHOLOGUE AFUA_1G01900)"/>
    <property type="match status" value="1"/>
</dbReference>
<dbReference type="OrthoDB" id="10019231at2759"/>
<protein>
    <recommendedName>
        <fullName evidence="1">Dienelactone hydrolase domain-containing protein</fullName>
    </recommendedName>
</protein>
<dbReference type="RefSeq" id="XP_002797313.2">
    <property type="nucleotide sequence ID" value="XM_002797267.2"/>
</dbReference>
<dbReference type="eggNOG" id="KOG3043">
    <property type="taxonomic scope" value="Eukaryota"/>
</dbReference>
<proteinExistence type="predicted"/>
<dbReference type="Gene3D" id="3.40.50.1820">
    <property type="entry name" value="alpha/beta hydrolase"/>
    <property type="match status" value="1"/>
</dbReference>
<dbReference type="KEGG" id="pbl:PAAG_11225"/>
<dbReference type="PANTHER" id="PTHR17630">
    <property type="entry name" value="DIENELACTONE HYDROLASE"/>
    <property type="match status" value="1"/>
</dbReference>
<keyword evidence="3" id="KW-1185">Reference proteome</keyword>
<dbReference type="GO" id="GO:0016787">
    <property type="term" value="F:hydrolase activity"/>
    <property type="evidence" value="ECO:0007669"/>
    <property type="project" value="InterPro"/>
</dbReference>
<accession>A0A0A2V6S6</accession>
<dbReference type="Pfam" id="PF01738">
    <property type="entry name" value="DLH"/>
    <property type="match status" value="1"/>
</dbReference>
<evidence type="ECO:0000259" key="1">
    <source>
        <dbReference type="Pfam" id="PF01738"/>
    </source>
</evidence>
<evidence type="ECO:0000313" key="3">
    <source>
        <dbReference type="Proteomes" id="UP000002059"/>
    </source>
</evidence>
<dbReference type="GeneID" id="9100200"/>
<dbReference type="AlphaFoldDB" id="A0A0A2V6S6"/>
<dbReference type="STRING" id="502779.A0A0A2V6S6"/>
<dbReference type="InterPro" id="IPR029058">
    <property type="entry name" value="AB_hydrolase_fold"/>
</dbReference>
<gene>
    <name evidence="2" type="ORF">PAAG_11225</name>
</gene>